<dbReference type="InterPro" id="IPR045625">
    <property type="entry name" value="DUF6427"/>
</dbReference>
<dbReference type="RefSeq" id="WP_386096817.1">
    <property type="nucleotide sequence ID" value="NZ_JBHSAT010000004.1"/>
</dbReference>
<feature type="transmembrane region" description="Helical" evidence="1">
    <location>
        <begin position="73"/>
        <end position="104"/>
    </location>
</feature>
<dbReference type="Pfam" id="PF19992">
    <property type="entry name" value="DUF6427"/>
    <property type="match status" value="1"/>
</dbReference>
<feature type="transmembrane region" description="Helical" evidence="1">
    <location>
        <begin position="159"/>
        <end position="180"/>
    </location>
</feature>
<accession>A0ABV8ADK2</accession>
<evidence type="ECO:0000313" key="3">
    <source>
        <dbReference type="Proteomes" id="UP001595812"/>
    </source>
</evidence>
<protein>
    <submittedName>
        <fullName evidence="2">DUF6427 family protein</fullName>
    </submittedName>
</protein>
<keyword evidence="1" id="KW-0812">Transmembrane</keyword>
<sequence length="305" mass="35208">MITAIFKKSKPINIVVVVLFVMALYVAVNFNAVSEENYSYFQQLAKLFIVMFAIFLLEFIVSKNKLTKRNSYAIMTFALLLALFPKVLMYLHLIVANLFIMFALRRLISLHSKLNIKKKLFDAGFWMALASLFYVWALLFFVIIIVALIYYWQNDIKNAVIPFLGVLTVAIILVTFNIMMHGDYLQDNTFIPYSSLNFSAYNSASGILTLTIGASMFVWMAVYYFKQIKDRNKTLRPVYFLIVWSAIIAVLVAVISPVKDGSEFIFLLAPFSIMMSNYIERIEETWFREVFVSLLIITPLLRLVL</sequence>
<keyword evidence="3" id="KW-1185">Reference proteome</keyword>
<name>A0ABV8ADK2_9FLAO</name>
<feature type="transmembrane region" description="Helical" evidence="1">
    <location>
        <begin position="237"/>
        <end position="255"/>
    </location>
</feature>
<evidence type="ECO:0000256" key="1">
    <source>
        <dbReference type="SAM" id="Phobius"/>
    </source>
</evidence>
<reference evidence="3" key="1">
    <citation type="journal article" date="2019" name="Int. J. Syst. Evol. Microbiol.">
        <title>The Global Catalogue of Microorganisms (GCM) 10K type strain sequencing project: providing services to taxonomists for standard genome sequencing and annotation.</title>
        <authorList>
            <consortium name="The Broad Institute Genomics Platform"/>
            <consortium name="The Broad Institute Genome Sequencing Center for Infectious Disease"/>
            <person name="Wu L."/>
            <person name="Ma J."/>
        </authorList>
    </citation>
    <scope>NUCLEOTIDE SEQUENCE [LARGE SCALE GENOMIC DNA]</scope>
    <source>
        <strain evidence="3">CECT 8979</strain>
    </source>
</reference>
<feature type="transmembrane region" description="Helical" evidence="1">
    <location>
        <begin position="124"/>
        <end position="152"/>
    </location>
</feature>
<feature type="transmembrane region" description="Helical" evidence="1">
    <location>
        <begin position="44"/>
        <end position="61"/>
    </location>
</feature>
<comment type="caution">
    <text evidence="2">The sequence shown here is derived from an EMBL/GenBank/DDBJ whole genome shotgun (WGS) entry which is preliminary data.</text>
</comment>
<proteinExistence type="predicted"/>
<organism evidence="2 3">
    <name type="scientific">Winogradskyella maritima</name>
    <dbReference type="NCBI Taxonomy" id="1517766"/>
    <lineage>
        <taxon>Bacteria</taxon>
        <taxon>Pseudomonadati</taxon>
        <taxon>Bacteroidota</taxon>
        <taxon>Flavobacteriia</taxon>
        <taxon>Flavobacteriales</taxon>
        <taxon>Flavobacteriaceae</taxon>
        <taxon>Winogradskyella</taxon>
    </lineage>
</organism>
<gene>
    <name evidence="2" type="ORF">ACFOSX_02860</name>
</gene>
<dbReference type="EMBL" id="JBHSAT010000004">
    <property type="protein sequence ID" value="MFC3876161.1"/>
    <property type="molecule type" value="Genomic_DNA"/>
</dbReference>
<feature type="transmembrane region" description="Helical" evidence="1">
    <location>
        <begin position="200"/>
        <end position="225"/>
    </location>
</feature>
<dbReference type="Proteomes" id="UP001595812">
    <property type="component" value="Unassembled WGS sequence"/>
</dbReference>
<keyword evidence="1" id="KW-0472">Membrane</keyword>
<evidence type="ECO:0000313" key="2">
    <source>
        <dbReference type="EMBL" id="MFC3876161.1"/>
    </source>
</evidence>
<keyword evidence="1" id="KW-1133">Transmembrane helix</keyword>
<feature type="transmembrane region" description="Helical" evidence="1">
    <location>
        <begin position="12"/>
        <end position="32"/>
    </location>
</feature>